<evidence type="ECO:0000313" key="2">
    <source>
        <dbReference type="Proteomes" id="UP000297245"/>
    </source>
</evidence>
<keyword evidence="2" id="KW-1185">Reference proteome</keyword>
<dbReference type="OrthoDB" id="3023255at2759"/>
<organism evidence="1 2">
    <name type="scientific">Dendrothele bispora (strain CBS 962.96)</name>
    <dbReference type="NCBI Taxonomy" id="1314807"/>
    <lineage>
        <taxon>Eukaryota</taxon>
        <taxon>Fungi</taxon>
        <taxon>Dikarya</taxon>
        <taxon>Basidiomycota</taxon>
        <taxon>Agaricomycotina</taxon>
        <taxon>Agaricomycetes</taxon>
        <taxon>Agaricomycetidae</taxon>
        <taxon>Agaricales</taxon>
        <taxon>Agaricales incertae sedis</taxon>
        <taxon>Dendrothele</taxon>
    </lineage>
</organism>
<dbReference type="SUPFAM" id="SSF55729">
    <property type="entry name" value="Acyl-CoA N-acyltransferases (Nat)"/>
    <property type="match status" value="1"/>
</dbReference>
<dbReference type="Gene3D" id="3.40.630.30">
    <property type="match status" value="1"/>
</dbReference>
<dbReference type="Proteomes" id="UP000297245">
    <property type="component" value="Unassembled WGS sequence"/>
</dbReference>
<evidence type="ECO:0000313" key="1">
    <source>
        <dbReference type="EMBL" id="THU75983.1"/>
    </source>
</evidence>
<accession>A0A4S8KKK5</accession>
<gene>
    <name evidence="1" type="ORF">K435DRAFT_879892</name>
</gene>
<name>A0A4S8KKK5_DENBC</name>
<dbReference type="InterPro" id="IPR016181">
    <property type="entry name" value="Acyl_CoA_acyltransferase"/>
</dbReference>
<sequence length="201" mass="22382">MVPRLTIAEDELTRVSRNLAAAFSEDPLAHAILGEWPSNESELAIDFFKAHILAGLSNGAVYTVGEDIPALVVAFGPGKEMDDEFPQWKDVIGRVPEANRLWRVNEFKVQYEDFIGKAYGVGRQRDSWYIMLLGVEISKQKHGLGTTLAEEGKVPLCWQTTTAPEFYGALGFEAVEKIRYLAPFGIGTVTQWAYISRPSTE</sequence>
<dbReference type="AlphaFoldDB" id="A0A4S8KKK5"/>
<dbReference type="EMBL" id="ML181305">
    <property type="protein sequence ID" value="THU75983.1"/>
    <property type="molecule type" value="Genomic_DNA"/>
</dbReference>
<proteinExistence type="predicted"/>
<evidence type="ECO:0008006" key="3">
    <source>
        <dbReference type="Google" id="ProtNLM"/>
    </source>
</evidence>
<reference evidence="1 2" key="1">
    <citation type="journal article" date="2019" name="Nat. Ecol. Evol.">
        <title>Megaphylogeny resolves global patterns of mushroom evolution.</title>
        <authorList>
            <person name="Varga T."/>
            <person name="Krizsan K."/>
            <person name="Foldi C."/>
            <person name="Dima B."/>
            <person name="Sanchez-Garcia M."/>
            <person name="Sanchez-Ramirez S."/>
            <person name="Szollosi G.J."/>
            <person name="Szarkandi J.G."/>
            <person name="Papp V."/>
            <person name="Albert L."/>
            <person name="Andreopoulos W."/>
            <person name="Angelini C."/>
            <person name="Antonin V."/>
            <person name="Barry K.W."/>
            <person name="Bougher N.L."/>
            <person name="Buchanan P."/>
            <person name="Buyck B."/>
            <person name="Bense V."/>
            <person name="Catcheside P."/>
            <person name="Chovatia M."/>
            <person name="Cooper J."/>
            <person name="Damon W."/>
            <person name="Desjardin D."/>
            <person name="Finy P."/>
            <person name="Geml J."/>
            <person name="Haridas S."/>
            <person name="Hughes K."/>
            <person name="Justo A."/>
            <person name="Karasinski D."/>
            <person name="Kautmanova I."/>
            <person name="Kiss B."/>
            <person name="Kocsube S."/>
            <person name="Kotiranta H."/>
            <person name="LaButti K.M."/>
            <person name="Lechner B.E."/>
            <person name="Liimatainen K."/>
            <person name="Lipzen A."/>
            <person name="Lukacs Z."/>
            <person name="Mihaltcheva S."/>
            <person name="Morgado L.N."/>
            <person name="Niskanen T."/>
            <person name="Noordeloos M.E."/>
            <person name="Ohm R.A."/>
            <person name="Ortiz-Santana B."/>
            <person name="Ovrebo C."/>
            <person name="Racz N."/>
            <person name="Riley R."/>
            <person name="Savchenko A."/>
            <person name="Shiryaev A."/>
            <person name="Soop K."/>
            <person name="Spirin V."/>
            <person name="Szebenyi C."/>
            <person name="Tomsovsky M."/>
            <person name="Tulloss R.E."/>
            <person name="Uehling J."/>
            <person name="Grigoriev I.V."/>
            <person name="Vagvolgyi C."/>
            <person name="Papp T."/>
            <person name="Martin F.M."/>
            <person name="Miettinen O."/>
            <person name="Hibbett D.S."/>
            <person name="Nagy L.G."/>
        </authorList>
    </citation>
    <scope>NUCLEOTIDE SEQUENCE [LARGE SCALE GENOMIC DNA]</scope>
    <source>
        <strain evidence="1 2">CBS 962.96</strain>
    </source>
</reference>
<protein>
    <recommendedName>
        <fullName evidence="3">N-acetyltransferase domain-containing protein</fullName>
    </recommendedName>
</protein>